<reference evidence="1" key="1">
    <citation type="submission" date="2021-02" db="EMBL/GenBank/DDBJ databases">
        <authorList>
            <consortium name="DOE Joint Genome Institute"/>
            <person name="Ahrendt S."/>
            <person name="Looney B.P."/>
            <person name="Miyauchi S."/>
            <person name="Morin E."/>
            <person name="Drula E."/>
            <person name="Courty P.E."/>
            <person name="Chicoki N."/>
            <person name="Fauchery L."/>
            <person name="Kohler A."/>
            <person name="Kuo A."/>
            <person name="Labutti K."/>
            <person name="Pangilinan J."/>
            <person name="Lipzen A."/>
            <person name="Riley R."/>
            <person name="Andreopoulos W."/>
            <person name="He G."/>
            <person name="Johnson J."/>
            <person name="Barry K.W."/>
            <person name="Grigoriev I.V."/>
            <person name="Nagy L."/>
            <person name="Hibbett D."/>
            <person name="Henrissat B."/>
            <person name="Matheny P.B."/>
            <person name="Labbe J."/>
            <person name="Martin F."/>
        </authorList>
    </citation>
    <scope>NUCLEOTIDE SEQUENCE</scope>
    <source>
        <strain evidence="1">EC-137</strain>
    </source>
</reference>
<protein>
    <submittedName>
        <fullName evidence="1">Uncharacterized protein</fullName>
    </submittedName>
</protein>
<reference evidence="1" key="2">
    <citation type="journal article" date="2022" name="New Phytol.">
        <title>Evolutionary transition to the ectomycorrhizal habit in the genomes of a hyperdiverse lineage of mushroom-forming fungi.</title>
        <authorList>
            <person name="Looney B."/>
            <person name="Miyauchi S."/>
            <person name="Morin E."/>
            <person name="Drula E."/>
            <person name="Courty P.E."/>
            <person name="Kohler A."/>
            <person name="Kuo A."/>
            <person name="LaButti K."/>
            <person name="Pangilinan J."/>
            <person name="Lipzen A."/>
            <person name="Riley R."/>
            <person name="Andreopoulos W."/>
            <person name="He G."/>
            <person name="Johnson J."/>
            <person name="Nolan M."/>
            <person name="Tritt A."/>
            <person name="Barry K.W."/>
            <person name="Grigoriev I.V."/>
            <person name="Nagy L.G."/>
            <person name="Hibbett D."/>
            <person name="Henrissat B."/>
            <person name="Matheny P.B."/>
            <person name="Labbe J."/>
            <person name="Martin F.M."/>
        </authorList>
    </citation>
    <scope>NUCLEOTIDE SEQUENCE</scope>
    <source>
        <strain evidence="1">EC-137</strain>
    </source>
</reference>
<keyword evidence="2" id="KW-1185">Reference proteome</keyword>
<evidence type="ECO:0000313" key="2">
    <source>
        <dbReference type="Proteomes" id="UP000814128"/>
    </source>
</evidence>
<dbReference type="EMBL" id="MU273694">
    <property type="protein sequence ID" value="KAI0029174.1"/>
    <property type="molecule type" value="Genomic_DNA"/>
</dbReference>
<feature type="non-terminal residue" evidence="1">
    <location>
        <position position="265"/>
    </location>
</feature>
<accession>A0ACB8QBQ4</accession>
<comment type="caution">
    <text evidence="1">The sequence shown here is derived from an EMBL/GenBank/DDBJ whole genome shotgun (WGS) entry which is preliminary data.</text>
</comment>
<evidence type="ECO:0000313" key="1">
    <source>
        <dbReference type="EMBL" id="KAI0029174.1"/>
    </source>
</evidence>
<sequence length="265" mass="28847">MDTVPVRKRKAEDDQPSSTDAHPRAHAPPRLSLQTAPVAAAPPPPAASWPTDPDHDPDPTPEPGLHHALAVGRVKRPRIESDAAVPVLSPPPPSPAPTPEPGSPSRKRTPAQDLWSDVRTQHGRRWEWRTAPSGETRLVASFRPASHFARPADILLSQSEPPSPAAVQAPVSVVLPIDPASPHIPPRIPPINRATLRELDMHSILRNPQLRHDFLFDPGLQFRPSASRRKRAQAEAYWAALARELRDGCTCVSFDAHGRPASPAC</sequence>
<organism evidence="1 2">
    <name type="scientific">Vararia minispora EC-137</name>
    <dbReference type="NCBI Taxonomy" id="1314806"/>
    <lineage>
        <taxon>Eukaryota</taxon>
        <taxon>Fungi</taxon>
        <taxon>Dikarya</taxon>
        <taxon>Basidiomycota</taxon>
        <taxon>Agaricomycotina</taxon>
        <taxon>Agaricomycetes</taxon>
        <taxon>Russulales</taxon>
        <taxon>Lachnocladiaceae</taxon>
        <taxon>Vararia</taxon>
    </lineage>
</organism>
<dbReference type="Proteomes" id="UP000814128">
    <property type="component" value="Unassembled WGS sequence"/>
</dbReference>
<name>A0ACB8QBQ4_9AGAM</name>
<gene>
    <name evidence="1" type="ORF">K488DRAFT_73198</name>
</gene>
<proteinExistence type="predicted"/>